<proteinExistence type="predicted"/>
<gene>
    <name evidence="2" type="ORF">IQ260_20880</name>
</gene>
<dbReference type="AlphaFoldDB" id="A0A928ZXB1"/>
<keyword evidence="1" id="KW-0812">Transmembrane</keyword>
<protein>
    <submittedName>
        <fullName evidence="2">Uncharacterized protein</fullName>
    </submittedName>
</protein>
<dbReference type="EMBL" id="JADEXP010000236">
    <property type="protein sequence ID" value="MBE9069105.1"/>
    <property type="molecule type" value="Genomic_DNA"/>
</dbReference>
<keyword evidence="1" id="KW-0472">Membrane</keyword>
<evidence type="ECO:0000313" key="3">
    <source>
        <dbReference type="Proteomes" id="UP000615026"/>
    </source>
</evidence>
<keyword evidence="1" id="KW-1133">Transmembrane helix</keyword>
<keyword evidence="3" id="KW-1185">Reference proteome</keyword>
<sequence length="120" mass="14090">MPFSKLLQRISLGLIILWGVLVLVLAARWLHYWMYGWLNPNEIDLDDWLFSLSMITWLLQAAASMEALFIGAGTRFRWISYQRGQVFVGLFSLIPIAYMLHGFWWAISNPYVSFGYHWLT</sequence>
<evidence type="ECO:0000256" key="1">
    <source>
        <dbReference type="SAM" id="Phobius"/>
    </source>
</evidence>
<feature type="transmembrane region" description="Helical" evidence="1">
    <location>
        <begin position="54"/>
        <end position="74"/>
    </location>
</feature>
<reference evidence="2" key="1">
    <citation type="submission" date="2020-10" db="EMBL/GenBank/DDBJ databases">
        <authorList>
            <person name="Castelo-Branco R."/>
            <person name="Eusebio N."/>
            <person name="Adriana R."/>
            <person name="Vieira A."/>
            <person name="Brugerolle De Fraissinette N."/>
            <person name="Rezende De Castro R."/>
            <person name="Schneider M.P."/>
            <person name="Vasconcelos V."/>
            <person name="Leao P.N."/>
        </authorList>
    </citation>
    <scope>NUCLEOTIDE SEQUENCE</scope>
    <source>
        <strain evidence="2">LEGE 11479</strain>
    </source>
</reference>
<organism evidence="2 3">
    <name type="scientific">Leptolyngbya cf. ectocarpi LEGE 11479</name>
    <dbReference type="NCBI Taxonomy" id="1828722"/>
    <lineage>
        <taxon>Bacteria</taxon>
        <taxon>Bacillati</taxon>
        <taxon>Cyanobacteriota</taxon>
        <taxon>Cyanophyceae</taxon>
        <taxon>Leptolyngbyales</taxon>
        <taxon>Leptolyngbyaceae</taxon>
        <taxon>Leptolyngbya group</taxon>
        <taxon>Leptolyngbya</taxon>
    </lineage>
</organism>
<accession>A0A928ZXB1</accession>
<dbReference type="Proteomes" id="UP000615026">
    <property type="component" value="Unassembled WGS sequence"/>
</dbReference>
<comment type="caution">
    <text evidence="2">The sequence shown here is derived from an EMBL/GenBank/DDBJ whole genome shotgun (WGS) entry which is preliminary data.</text>
</comment>
<name>A0A928ZXB1_LEPEC</name>
<feature type="transmembrane region" description="Helical" evidence="1">
    <location>
        <begin position="12"/>
        <end position="34"/>
    </location>
</feature>
<feature type="transmembrane region" description="Helical" evidence="1">
    <location>
        <begin position="86"/>
        <end position="107"/>
    </location>
</feature>
<dbReference type="RefSeq" id="WP_193995024.1">
    <property type="nucleotide sequence ID" value="NZ_JADEXP010000236.1"/>
</dbReference>
<evidence type="ECO:0000313" key="2">
    <source>
        <dbReference type="EMBL" id="MBE9069105.1"/>
    </source>
</evidence>